<evidence type="ECO:0008006" key="3">
    <source>
        <dbReference type="Google" id="ProtNLM"/>
    </source>
</evidence>
<dbReference type="Proteomes" id="UP000198512">
    <property type="component" value="Unassembled WGS sequence"/>
</dbReference>
<name>A0ABY1B8T0_9PSED</name>
<keyword evidence="2" id="KW-1185">Reference proteome</keyword>
<comment type="caution">
    <text evidence="1">The sequence shown here is derived from an EMBL/GenBank/DDBJ whole genome shotgun (WGS) entry which is preliminary data.</text>
</comment>
<organism evidence="1 2">
    <name type="scientific">Pseudomonas cuatrocienegasensis</name>
    <dbReference type="NCBI Taxonomy" id="543360"/>
    <lineage>
        <taxon>Bacteria</taxon>
        <taxon>Pseudomonadati</taxon>
        <taxon>Pseudomonadota</taxon>
        <taxon>Gammaproteobacteria</taxon>
        <taxon>Pseudomonadales</taxon>
        <taxon>Pseudomonadaceae</taxon>
        <taxon>Pseudomonas</taxon>
    </lineage>
</organism>
<reference evidence="1 2" key="1">
    <citation type="submission" date="2016-10" db="EMBL/GenBank/DDBJ databases">
        <authorList>
            <person name="Varghese N."/>
            <person name="Submissions S."/>
        </authorList>
    </citation>
    <scope>NUCLEOTIDE SEQUENCE [LARGE SCALE GENOMIC DNA]</scope>
    <source>
        <strain evidence="1 2">CIP 109853</strain>
    </source>
</reference>
<sequence>MQTQTLLTQDELDFIQHLSSRTQQREAPQAPAAGLQVDAGRQVTELLAHCAANEQLTIEAHFEDQRLTFTPHLTEDANHGQHLALGTPQIFEQGSTERPWRLTLDSPIALCDSLGHASGLWVHELSLNGALVEVRGRAIETAPRRFTLALKLGEQHLVDVQGYLIRKATGGRVAYRLAPLDAPAREQLQQFIYQQHRQRYPQAHHR</sequence>
<proteinExistence type="predicted"/>
<dbReference type="RefSeq" id="WP_069517589.1">
    <property type="nucleotide sequence ID" value="NZ_FOFP01000004.1"/>
</dbReference>
<evidence type="ECO:0000313" key="2">
    <source>
        <dbReference type="Proteomes" id="UP000198512"/>
    </source>
</evidence>
<accession>A0ABY1B8T0</accession>
<gene>
    <name evidence="1" type="ORF">SAMN05216600_104178</name>
</gene>
<evidence type="ECO:0000313" key="1">
    <source>
        <dbReference type="EMBL" id="SEQ23344.1"/>
    </source>
</evidence>
<dbReference type="EMBL" id="FOFP01000004">
    <property type="protein sequence ID" value="SEQ23344.1"/>
    <property type="molecule type" value="Genomic_DNA"/>
</dbReference>
<protein>
    <recommendedName>
        <fullName evidence="3">PilZ domain-containing protein</fullName>
    </recommendedName>
</protein>